<proteinExistence type="inferred from homology"/>
<evidence type="ECO:0000313" key="4">
    <source>
        <dbReference type="Proteomes" id="UP000054317"/>
    </source>
</evidence>
<accession>R7S600</accession>
<dbReference type="Proteomes" id="UP000054317">
    <property type="component" value="Unassembled WGS sequence"/>
</dbReference>
<dbReference type="RefSeq" id="XP_008045978.1">
    <property type="nucleotide sequence ID" value="XM_008047787.1"/>
</dbReference>
<dbReference type="EC" id="5.6.2.3" evidence="1"/>
<evidence type="ECO:0000256" key="1">
    <source>
        <dbReference type="RuleBase" id="RU363044"/>
    </source>
</evidence>
<dbReference type="GO" id="GO:0006281">
    <property type="term" value="P:DNA repair"/>
    <property type="evidence" value="ECO:0007669"/>
    <property type="project" value="UniProtKB-KW"/>
</dbReference>
<feature type="domain" description="DNA helicase Pif1-like DEAD-box helicase" evidence="2">
    <location>
        <begin position="26"/>
        <end position="139"/>
    </location>
</feature>
<keyword evidence="1" id="KW-0347">Helicase</keyword>
<dbReference type="AlphaFoldDB" id="R7S600"/>
<dbReference type="InterPro" id="IPR010285">
    <property type="entry name" value="DNA_helicase_pif1-like_DEAD"/>
</dbReference>
<dbReference type="GO" id="GO:0000723">
    <property type="term" value="P:telomere maintenance"/>
    <property type="evidence" value="ECO:0007669"/>
    <property type="project" value="InterPro"/>
</dbReference>
<organism evidence="3 4">
    <name type="scientific">Trametes versicolor (strain FP-101664)</name>
    <name type="common">White-rot fungus</name>
    <name type="synonym">Coriolus versicolor</name>
    <dbReference type="NCBI Taxonomy" id="717944"/>
    <lineage>
        <taxon>Eukaryota</taxon>
        <taxon>Fungi</taxon>
        <taxon>Dikarya</taxon>
        <taxon>Basidiomycota</taxon>
        <taxon>Agaricomycotina</taxon>
        <taxon>Agaricomycetes</taxon>
        <taxon>Polyporales</taxon>
        <taxon>Polyporaceae</taxon>
        <taxon>Trametes</taxon>
    </lineage>
</organism>
<keyword evidence="4" id="KW-1185">Reference proteome</keyword>
<dbReference type="GeneID" id="19420571"/>
<reference evidence="4" key="1">
    <citation type="journal article" date="2012" name="Science">
        <title>The Paleozoic origin of enzymatic lignin decomposition reconstructed from 31 fungal genomes.</title>
        <authorList>
            <person name="Floudas D."/>
            <person name="Binder M."/>
            <person name="Riley R."/>
            <person name="Barry K."/>
            <person name="Blanchette R.A."/>
            <person name="Henrissat B."/>
            <person name="Martinez A.T."/>
            <person name="Otillar R."/>
            <person name="Spatafora J.W."/>
            <person name="Yadav J.S."/>
            <person name="Aerts A."/>
            <person name="Benoit I."/>
            <person name="Boyd A."/>
            <person name="Carlson A."/>
            <person name="Copeland A."/>
            <person name="Coutinho P.M."/>
            <person name="de Vries R.P."/>
            <person name="Ferreira P."/>
            <person name="Findley K."/>
            <person name="Foster B."/>
            <person name="Gaskell J."/>
            <person name="Glotzer D."/>
            <person name="Gorecki P."/>
            <person name="Heitman J."/>
            <person name="Hesse C."/>
            <person name="Hori C."/>
            <person name="Igarashi K."/>
            <person name="Jurgens J.A."/>
            <person name="Kallen N."/>
            <person name="Kersten P."/>
            <person name="Kohler A."/>
            <person name="Kuees U."/>
            <person name="Kumar T.K.A."/>
            <person name="Kuo A."/>
            <person name="LaButti K."/>
            <person name="Larrondo L.F."/>
            <person name="Lindquist E."/>
            <person name="Ling A."/>
            <person name="Lombard V."/>
            <person name="Lucas S."/>
            <person name="Lundell T."/>
            <person name="Martin R."/>
            <person name="McLaughlin D.J."/>
            <person name="Morgenstern I."/>
            <person name="Morin E."/>
            <person name="Murat C."/>
            <person name="Nagy L.G."/>
            <person name="Nolan M."/>
            <person name="Ohm R.A."/>
            <person name="Patyshakuliyeva A."/>
            <person name="Rokas A."/>
            <person name="Ruiz-Duenas F.J."/>
            <person name="Sabat G."/>
            <person name="Salamov A."/>
            <person name="Samejima M."/>
            <person name="Schmutz J."/>
            <person name="Slot J.C."/>
            <person name="St John F."/>
            <person name="Stenlid J."/>
            <person name="Sun H."/>
            <person name="Sun S."/>
            <person name="Syed K."/>
            <person name="Tsang A."/>
            <person name="Wiebenga A."/>
            <person name="Young D."/>
            <person name="Pisabarro A."/>
            <person name="Eastwood D.C."/>
            <person name="Martin F."/>
            <person name="Cullen D."/>
            <person name="Grigoriev I.V."/>
            <person name="Hibbett D.S."/>
        </authorList>
    </citation>
    <scope>NUCLEOTIDE SEQUENCE [LARGE SCALE GENOMIC DNA]</scope>
    <source>
        <strain evidence="4">FP-101664</strain>
    </source>
</reference>
<dbReference type="PANTHER" id="PTHR47642:SF5">
    <property type="entry name" value="ATP-DEPENDENT DNA HELICASE"/>
    <property type="match status" value="1"/>
</dbReference>
<comment type="catalytic activity">
    <reaction evidence="1">
        <text>ATP + H2O = ADP + phosphate + H(+)</text>
        <dbReference type="Rhea" id="RHEA:13065"/>
        <dbReference type="ChEBI" id="CHEBI:15377"/>
        <dbReference type="ChEBI" id="CHEBI:15378"/>
        <dbReference type="ChEBI" id="CHEBI:30616"/>
        <dbReference type="ChEBI" id="CHEBI:43474"/>
        <dbReference type="ChEBI" id="CHEBI:456216"/>
        <dbReference type="EC" id="5.6.2.3"/>
    </reaction>
</comment>
<keyword evidence="1" id="KW-0378">Hydrolase</keyword>
<dbReference type="InterPro" id="IPR027417">
    <property type="entry name" value="P-loop_NTPase"/>
</dbReference>
<feature type="non-terminal residue" evidence="3">
    <location>
        <position position="151"/>
    </location>
</feature>
<sequence>YMSKAFKAQNQEAQALIDTTAKEFSLNEAQERAFRVVANHAVESNGEHLKMYLGGMAGTGKSQVIKALTHFFAARQESYRFMCMAPTGSAAVLIGGSTYHSMLGLRQNASSDSVATLLQVHARLQNVEYMFIDEISMVDCGSVYTICAKMC</sequence>
<dbReference type="EMBL" id="JH712027">
    <property type="protein sequence ID" value="EIW51138.1"/>
    <property type="molecule type" value="Genomic_DNA"/>
</dbReference>
<keyword evidence="1" id="KW-0227">DNA damage</keyword>
<dbReference type="GO" id="GO:0043139">
    <property type="term" value="F:5'-3' DNA helicase activity"/>
    <property type="evidence" value="ECO:0007669"/>
    <property type="project" value="UniProtKB-EC"/>
</dbReference>
<dbReference type="GO" id="GO:0005524">
    <property type="term" value="F:ATP binding"/>
    <property type="evidence" value="ECO:0007669"/>
    <property type="project" value="UniProtKB-KW"/>
</dbReference>
<protein>
    <recommendedName>
        <fullName evidence="1">ATP-dependent DNA helicase</fullName>
        <ecNumber evidence="1">5.6.2.3</ecNumber>
    </recommendedName>
</protein>
<dbReference type="PANTHER" id="PTHR47642">
    <property type="entry name" value="ATP-DEPENDENT DNA HELICASE"/>
    <property type="match status" value="1"/>
</dbReference>
<comment type="cofactor">
    <cofactor evidence="1">
        <name>Mg(2+)</name>
        <dbReference type="ChEBI" id="CHEBI:18420"/>
    </cofactor>
</comment>
<dbReference type="KEGG" id="tvs:TRAVEDRAFT_85071"/>
<comment type="similarity">
    <text evidence="1">Belongs to the helicase family.</text>
</comment>
<evidence type="ECO:0000313" key="3">
    <source>
        <dbReference type="EMBL" id="EIW51138.1"/>
    </source>
</evidence>
<feature type="non-terminal residue" evidence="3">
    <location>
        <position position="1"/>
    </location>
</feature>
<keyword evidence="1" id="KW-0547">Nucleotide-binding</keyword>
<dbReference type="SUPFAM" id="SSF52540">
    <property type="entry name" value="P-loop containing nucleoside triphosphate hydrolases"/>
    <property type="match status" value="1"/>
</dbReference>
<gene>
    <name evidence="3" type="ORF">TRAVEDRAFT_85071</name>
</gene>
<keyword evidence="1" id="KW-0234">DNA repair</keyword>
<keyword evidence="1" id="KW-0067">ATP-binding</keyword>
<dbReference type="Gene3D" id="3.40.50.300">
    <property type="entry name" value="P-loop containing nucleotide triphosphate hydrolases"/>
    <property type="match status" value="1"/>
</dbReference>
<dbReference type="InterPro" id="IPR051055">
    <property type="entry name" value="PIF1_helicase"/>
</dbReference>
<dbReference type="GO" id="GO:0016887">
    <property type="term" value="F:ATP hydrolysis activity"/>
    <property type="evidence" value="ECO:0007669"/>
    <property type="project" value="RHEA"/>
</dbReference>
<dbReference type="Pfam" id="PF05970">
    <property type="entry name" value="PIF1"/>
    <property type="match status" value="1"/>
</dbReference>
<dbReference type="OMA" id="MLSCANL"/>
<name>R7S600_TRAVS</name>
<dbReference type="GO" id="GO:0006310">
    <property type="term" value="P:DNA recombination"/>
    <property type="evidence" value="ECO:0007669"/>
    <property type="project" value="UniProtKB-KW"/>
</dbReference>
<dbReference type="OrthoDB" id="432234at2759"/>
<evidence type="ECO:0000259" key="2">
    <source>
        <dbReference type="Pfam" id="PF05970"/>
    </source>
</evidence>
<keyword evidence="1" id="KW-0233">DNA recombination</keyword>